<evidence type="ECO:0000313" key="9">
    <source>
        <dbReference type="EMBL" id="MBE0361181.1"/>
    </source>
</evidence>
<dbReference type="Gene3D" id="3.30.70.270">
    <property type="match status" value="1"/>
</dbReference>
<evidence type="ECO:0000256" key="7">
    <source>
        <dbReference type="ARBA" id="ARBA00034247"/>
    </source>
</evidence>
<evidence type="ECO:0000256" key="6">
    <source>
        <dbReference type="ARBA" id="ARBA00023136"/>
    </source>
</evidence>
<dbReference type="EC" id="2.7.7.65" evidence="2"/>
<keyword evidence="4" id="KW-0812">Transmembrane</keyword>
<dbReference type="InterPro" id="IPR029151">
    <property type="entry name" value="Sensor-like_sf"/>
</dbReference>
<dbReference type="SMART" id="SM00267">
    <property type="entry name" value="GGDEF"/>
    <property type="match status" value="1"/>
</dbReference>
<reference evidence="9 10" key="1">
    <citation type="submission" date="2015-06" db="EMBL/GenBank/DDBJ databases">
        <title>Genome sequence of Pseudoalteromonas aliena.</title>
        <authorList>
            <person name="Xie B.-B."/>
            <person name="Rong J.-C."/>
            <person name="Qin Q.-L."/>
            <person name="Zhang Y.-Z."/>
        </authorList>
    </citation>
    <scope>NUCLEOTIDE SEQUENCE [LARGE SCALE GENOMIC DNA]</scope>
    <source>
        <strain evidence="9 10">SW19</strain>
    </source>
</reference>
<dbReference type="CDD" id="cd01949">
    <property type="entry name" value="GGDEF"/>
    <property type="match status" value="1"/>
</dbReference>
<dbReference type="SUPFAM" id="SSF103190">
    <property type="entry name" value="Sensory domain-like"/>
    <property type="match status" value="2"/>
</dbReference>
<comment type="subcellular location">
    <subcellularLocation>
        <location evidence="1">Cell membrane</location>
        <topology evidence="1">Multi-pass membrane protein</topology>
    </subcellularLocation>
</comment>
<evidence type="ECO:0000256" key="4">
    <source>
        <dbReference type="ARBA" id="ARBA00022692"/>
    </source>
</evidence>
<dbReference type="SUPFAM" id="SSF55073">
    <property type="entry name" value="Nucleotide cyclase"/>
    <property type="match status" value="1"/>
</dbReference>
<proteinExistence type="predicted"/>
<evidence type="ECO:0000256" key="2">
    <source>
        <dbReference type="ARBA" id="ARBA00012528"/>
    </source>
</evidence>
<comment type="caution">
    <text evidence="9">The sequence shown here is derived from an EMBL/GenBank/DDBJ whole genome shotgun (WGS) entry which is preliminary data.</text>
</comment>
<dbReference type="Pfam" id="PF00990">
    <property type="entry name" value="GGDEF"/>
    <property type="match status" value="1"/>
</dbReference>
<keyword evidence="6" id="KW-0472">Membrane</keyword>
<gene>
    <name evidence="9" type="ORF">PALI_b0111</name>
</gene>
<keyword evidence="10" id="KW-1185">Reference proteome</keyword>
<evidence type="ECO:0000259" key="8">
    <source>
        <dbReference type="PROSITE" id="PS50887"/>
    </source>
</evidence>
<dbReference type="NCBIfam" id="TIGR00254">
    <property type="entry name" value="GGDEF"/>
    <property type="match status" value="1"/>
</dbReference>
<keyword evidence="3" id="KW-1003">Cell membrane</keyword>
<dbReference type="Proteomes" id="UP000648482">
    <property type="component" value="Unassembled WGS sequence"/>
</dbReference>
<dbReference type="InterPro" id="IPR050469">
    <property type="entry name" value="Diguanylate_Cyclase"/>
</dbReference>
<name>A0ABR9E5Q2_9GAMM</name>
<dbReference type="CDD" id="cd12912">
    <property type="entry name" value="PDC2_MCP_like"/>
    <property type="match status" value="1"/>
</dbReference>
<protein>
    <recommendedName>
        <fullName evidence="2">diguanylate cyclase</fullName>
        <ecNumber evidence="2">2.7.7.65</ecNumber>
    </recommendedName>
</protein>
<accession>A0ABR9E5Q2</accession>
<evidence type="ECO:0000256" key="3">
    <source>
        <dbReference type="ARBA" id="ARBA00022475"/>
    </source>
</evidence>
<dbReference type="PROSITE" id="PS50887">
    <property type="entry name" value="GGDEF"/>
    <property type="match status" value="1"/>
</dbReference>
<dbReference type="EMBL" id="AQGU01000029">
    <property type="protein sequence ID" value="MBE0361181.1"/>
    <property type="molecule type" value="Genomic_DNA"/>
</dbReference>
<dbReference type="InterPro" id="IPR000160">
    <property type="entry name" value="GGDEF_dom"/>
</dbReference>
<dbReference type="Pfam" id="PF02743">
    <property type="entry name" value="dCache_1"/>
    <property type="match status" value="1"/>
</dbReference>
<organism evidence="9 10">
    <name type="scientific">Pseudoalteromonas aliena SW19</name>
    <dbReference type="NCBI Taxonomy" id="1314866"/>
    <lineage>
        <taxon>Bacteria</taxon>
        <taxon>Pseudomonadati</taxon>
        <taxon>Pseudomonadota</taxon>
        <taxon>Gammaproteobacteria</taxon>
        <taxon>Alteromonadales</taxon>
        <taxon>Pseudoalteromonadaceae</taxon>
        <taxon>Pseudoalteromonas</taxon>
    </lineage>
</organism>
<dbReference type="PANTHER" id="PTHR45138">
    <property type="entry name" value="REGULATORY COMPONENTS OF SENSORY TRANSDUCTION SYSTEM"/>
    <property type="match status" value="1"/>
</dbReference>
<feature type="domain" description="GGDEF" evidence="8">
    <location>
        <begin position="391"/>
        <end position="521"/>
    </location>
</feature>
<evidence type="ECO:0000256" key="5">
    <source>
        <dbReference type="ARBA" id="ARBA00022989"/>
    </source>
</evidence>
<dbReference type="InterPro" id="IPR033479">
    <property type="entry name" value="dCache_1"/>
</dbReference>
<evidence type="ECO:0000256" key="1">
    <source>
        <dbReference type="ARBA" id="ARBA00004651"/>
    </source>
</evidence>
<dbReference type="Gene3D" id="3.30.450.20">
    <property type="entry name" value="PAS domain"/>
    <property type="match status" value="2"/>
</dbReference>
<dbReference type="InterPro" id="IPR029787">
    <property type="entry name" value="Nucleotide_cyclase"/>
</dbReference>
<keyword evidence="5" id="KW-1133">Transmembrane helix</keyword>
<dbReference type="CDD" id="cd18773">
    <property type="entry name" value="PDC1_HK_sensor"/>
    <property type="match status" value="1"/>
</dbReference>
<comment type="catalytic activity">
    <reaction evidence="7">
        <text>2 GTP = 3',3'-c-di-GMP + 2 diphosphate</text>
        <dbReference type="Rhea" id="RHEA:24898"/>
        <dbReference type="ChEBI" id="CHEBI:33019"/>
        <dbReference type="ChEBI" id="CHEBI:37565"/>
        <dbReference type="ChEBI" id="CHEBI:58805"/>
        <dbReference type="EC" id="2.7.7.65"/>
    </reaction>
</comment>
<dbReference type="InterPro" id="IPR043128">
    <property type="entry name" value="Rev_trsase/Diguanyl_cyclase"/>
</dbReference>
<evidence type="ECO:0000313" key="10">
    <source>
        <dbReference type="Proteomes" id="UP000648482"/>
    </source>
</evidence>
<dbReference type="PANTHER" id="PTHR45138:SF9">
    <property type="entry name" value="DIGUANYLATE CYCLASE DGCM-RELATED"/>
    <property type="match status" value="1"/>
</dbReference>
<sequence>MLYKLLPALNLRFLILLLALTASVSTLVSSFHSTYQVQKEQLMSYTLKSNYAYANKLASATDNFLEAAMQQLAYSAKKIELSINNDALLQEEVTRLNLQTNSFNSVVINKRGIIAATSPDLPQIIDKPIYSTGALQALEQRQPLISEPYMSAAGNLIISISYPLFNLQGDYLGYVGGTLYLKERNILNSLLEQHYYKEGTYIYVVDANKRLLYHPDHERIGTYIANNAIIDKVVAGERGTATALNSQGNEMLAGFAPVAQTQWGIVAQRPVKTTLASLDLLIVEVIKRTLPMAIITFILIGLFAHFISRPLKQLAEGATTLDDPNSLTKLKSIKSWYFESQRLKLAMLKGVNILQMQIGQLRYDAQTDPLTETHNRRSLNGLLNQLMLKQTPFAILEIDIDFFKRVNDTFGHAKGDEALKALTSIIKKLSRKDDIVARIGGEEFVLVLPNENSESAFNIAERLRITVESTSMETIGFITISIGIATWPEHSNDIDQVYKCADKALYHAKEHGRNQCVVAQIS</sequence>